<accession>A0AA38VNG5</accession>
<feature type="region of interest" description="Disordered" evidence="2">
    <location>
        <begin position="468"/>
        <end position="488"/>
    </location>
</feature>
<feature type="coiled-coil region" evidence="1">
    <location>
        <begin position="88"/>
        <end position="115"/>
    </location>
</feature>
<evidence type="ECO:0000259" key="3">
    <source>
        <dbReference type="Pfam" id="PF13257"/>
    </source>
</evidence>
<dbReference type="AlphaFoldDB" id="A0AA38VNG5"/>
<gene>
    <name evidence="4" type="ORF">NKR23_g6961</name>
</gene>
<feature type="compositionally biased region" description="Basic and acidic residues" evidence="2">
    <location>
        <begin position="13"/>
        <end position="26"/>
    </location>
</feature>
<name>A0AA38VNG5_9PEZI</name>
<feature type="compositionally biased region" description="Low complexity" evidence="2">
    <location>
        <begin position="428"/>
        <end position="439"/>
    </location>
</feature>
<evidence type="ECO:0000313" key="4">
    <source>
        <dbReference type="EMBL" id="KAJ9142783.1"/>
    </source>
</evidence>
<evidence type="ECO:0000256" key="1">
    <source>
        <dbReference type="SAM" id="Coils"/>
    </source>
</evidence>
<feature type="region of interest" description="Disordered" evidence="2">
    <location>
        <begin position="285"/>
        <end position="313"/>
    </location>
</feature>
<dbReference type="EMBL" id="JANBVO010000021">
    <property type="protein sequence ID" value="KAJ9142783.1"/>
    <property type="molecule type" value="Genomic_DNA"/>
</dbReference>
<feature type="domain" description="DUF4048" evidence="3">
    <location>
        <begin position="190"/>
        <end position="345"/>
    </location>
</feature>
<dbReference type="Proteomes" id="UP001174694">
    <property type="component" value="Unassembled WGS sequence"/>
</dbReference>
<feature type="region of interest" description="Disordered" evidence="2">
    <location>
        <begin position="1"/>
        <end position="78"/>
    </location>
</feature>
<keyword evidence="1" id="KW-0175">Coiled coil</keyword>
<evidence type="ECO:0000313" key="5">
    <source>
        <dbReference type="Proteomes" id="UP001174694"/>
    </source>
</evidence>
<comment type="caution">
    <text evidence="4">The sequence shown here is derived from an EMBL/GenBank/DDBJ whole genome shotgun (WGS) entry which is preliminary data.</text>
</comment>
<protein>
    <submittedName>
        <fullName evidence="4">DUF4048 domain protein</fullName>
    </submittedName>
</protein>
<keyword evidence="5" id="KW-1185">Reference proteome</keyword>
<organism evidence="4 5">
    <name type="scientific">Pleurostoma richardsiae</name>
    <dbReference type="NCBI Taxonomy" id="41990"/>
    <lineage>
        <taxon>Eukaryota</taxon>
        <taxon>Fungi</taxon>
        <taxon>Dikarya</taxon>
        <taxon>Ascomycota</taxon>
        <taxon>Pezizomycotina</taxon>
        <taxon>Sordariomycetes</taxon>
        <taxon>Sordariomycetidae</taxon>
        <taxon>Calosphaeriales</taxon>
        <taxon>Pleurostomataceae</taxon>
        <taxon>Pleurostoma</taxon>
    </lineage>
</organism>
<feature type="compositionally biased region" description="Polar residues" evidence="2">
    <location>
        <begin position="52"/>
        <end position="63"/>
    </location>
</feature>
<feature type="region of interest" description="Disordered" evidence="2">
    <location>
        <begin position="410"/>
        <end position="439"/>
    </location>
</feature>
<proteinExistence type="predicted"/>
<sequence length="488" mass="52819">MPPPPTPAPASSSEEHEARSSFESRSSRSTSSASRNTNRLSLTLPIAPPTSLPSRPTPVSTGVPSCPPTPSDSGLMSPTDSNDFIIAIAAQERRVLELREELNRAELDLKQLKKQWTHHEAHKKRQDARKADPLRPLVVAQTNTPNAGGEGDATASRTVDIDRRRALLLGQQSNQSTPTSGRRRVIRGGHTRALSLLSPVKTGDAFSVLEDSPETGRLPMKDSEPHLQNLARHAPITAAQLSKRASWAPRSVHPAASQGVKQIAEDFKAGLWTFVEDLRQATVGDEPINGGGLPMRRIDSNARSPSARDYSGDQDTIRASASHARPHVANAFNDTPTPASKHVDAMAREEDGANHKRVISKAESKATKRFSWTPLSMDSLDDNDWSNWDTPTAKSPRWSGTTVNGDIIPAIPEGGDENTTPLKKKSSTEPAAPTSPSSLKLEELSLGVLNRLSPGNIKRTASDFMKEWEKSLSPPPEPITFAAKEKGT</sequence>
<dbReference type="InterPro" id="IPR025122">
    <property type="entry name" value="DUF4048"/>
</dbReference>
<dbReference type="Pfam" id="PF13257">
    <property type="entry name" value="DUF4048"/>
    <property type="match status" value="1"/>
</dbReference>
<reference evidence="4" key="1">
    <citation type="submission" date="2022-07" db="EMBL/GenBank/DDBJ databases">
        <title>Fungi with potential for degradation of polypropylene.</title>
        <authorList>
            <person name="Gostincar C."/>
        </authorList>
    </citation>
    <scope>NUCLEOTIDE SEQUENCE</scope>
    <source>
        <strain evidence="4">EXF-13308</strain>
    </source>
</reference>
<evidence type="ECO:0000256" key="2">
    <source>
        <dbReference type="SAM" id="MobiDB-lite"/>
    </source>
</evidence>